<sequence length="189" mass="22196">KSFNQAYEGASKEFVERKFEALMATLGEDNFVTLKSCRELLKDELYFKVLDRKEEELLYEKKCKELADHLSCYVSDVTVLDRYYVLKYPDWNDSIKKQLKLLLPLESILRIVMEDCKLLELSEDRFKKAVKEAGFTSALYRVVRERCPDIVPSHIINDPKVCQQVMERLDDVDAGKIETVYKSKLYLVF</sequence>
<dbReference type="AlphaFoldDB" id="A0A4P9Y9E5"/>
<name>A0A4P9Y9E5_ROZAC</name>
<gene>
    <name evidence="1" type="ORF">ROZALSC1DRAFT_26028</name>
</gene>
<evidence type="ECO:0000313" key="2">
    <source>
        <dbReference type="Proteomes" id="UP000281549"/>
    </source>
</evidence>
<dbReference type="Proteomes" id="UP000281549">
    <property type="component" value="Unassembled WGS sequence"/>
</dbReference>
<protein>
    <submittedName>
        <fullName evidence="1">Uncharacterized protein</fullName>
    </submittedName>
</protein>
<feature type="non-terminal residue" evidence="1">
    <location>
        <position position="1"/>
    </location>
</feature>
<dbReference type="EMBL" id="ML007657">
    <property type="protein sequence ID" value="RKP15803.1"/>
    <property type="molecule type" value="Genomic_DNA"/>
</dbReference>
<proteinExistence type="predicted"/>
<evidence type="ECO:0000313" key="1">
    <source>
        <dbReference type="EMBL" id="RKP15803.1"/>
    </source>
</evidence>
<organism evidence="1 2">
    <name type="scientific">Rozella allomycis (strain CSF55)</name>
    <dbReference type="NCBI Taxonomy" id="988480"/>
    <lineage>
        <taxon>Eukaryota</taxon>
        <taxon>Fungi</taxon>
        <taxon>Fungi incertae sedis</taxon>
        <taxon>Cryptomycota</taxon>
        <taxon>Cryptomycota incertae sedis</taxon>
        <taxon>Rozella</taxon>
    </lineage>
</organism>
<accession>A0A4P9Y9E5</accession>
<reference evidence="2" key="1">
    <citation type="journal article" date="2018" name="Nat. Microbiol.">
        <title>Leveraging single-cell genomics to expand the fungal tree of life.</title>
        <authorList>
            <person name="Ahrendt S.R."/>
            <person name="Quandt C.A."/>
            <person name="Ciobanu D."/>
            <person name="Clum A."/>
            <person name="Salamov A."/>
            <person name="Andreopoulos B."/>
            <person name="Cheng J.F."/>
            <person name="Woyke T."/>
            <person name="Pelin A."/>
            <person name="Henrissat B."/>
            <person name="Reynolds N.K."/>
            <person name="Benny G.L."/>
            <person name="Smith M.E."/>
            <person name="James T.Y."/>
            <person name="Grigoriev I.V."/>
        </authorList>
    </citation>
    <scope>NUCLEOTIDE SEQUENCE [LARGE SCALE GENOMIC DNA]</scope>
    <source>
        <strain evidence="2">CSF55</strain>
    </source>
</reference>